<keyword evidence="2" id="KW-0812">Transmembrane</keyword>
<feature type="transmembrane region" description="Helical" evidence="2">
    <location>
        <begin position="21"/>
        <end position="40"/>
    </location>
</feature>
<evidence type="ECO:0000256" key="1">
    <source>
        <dbReference type="SAM" id="MobiDB-lite"/>
    </source>
</evidence>
<dbReference type="AlphaFoldDB" id="A0A7W4NIN8"/>
<proteinExistence type="predicted"/>
<reference evidence="3 4" key="1">
    <citation type="submission" date="2020-04" db="EMBL/GenBank/DDBJ databases">
        <title>Description of novel Gluconacetobacter.</title>
        <authorList>
            <person name="Sombolestani A."/>
        </authorList>
    </citation>
    <scope>NUCLEOTIDE SEQUENCE [LARGE SCALE GENOMIC DNA]</scope>
    <source>
        <strain evidence="3 4">LMG 7603</strain>
    </source>
</reference>
<dbReference type="Proteomes" id="UP000550787">
    <property type="component" value="Unassembled WGS sequence"/>
</dbReference>
<gene>
    <name evidence="3" type="ORF">HLH33_19590</name>
</gene>
<organism evidence="3 4">
    <name type="scientific">Gluconacetobacter diazotrophicus</name>
    <name type="common">Acetobacter diazotrophicus</name>
    <dbReference type="NCBI Taxonomy" id="33996"/>
    <lineage>
        <taxon>Bacteria</taxon>
        <taxon>Pseudomonadati</taxon>
        <taxon>Pseudomonadota</taxon>
        <taxon>Alphaproteobacteria</taxon>
        <taxon>Acetobacterales</taxon>
        <taxon>Acetobacteraceae</taxon>
        <taxon>Gluconacetobacter</taxon>
    </lineage>
</organism>
<feature type="region of interest" description="Disordered" evidence="1">
    <location>
        <begin position="136"/>
        <end position="164"/>
    </location>
</feature>
<evidence type="ECO:0000313" key="3">
    <source>
        <dbReference type="EMBL" id="MBB2158459.1"/>
    </source>
</evidence>
<protein>
    <submittedName>
        <fullName evidence="3">Uncharacterized protein</fullName>
    </submittedName>
</protein>
<sequence>MARVLHPAKRPAIRPGTHPALGAWLIVAFTLLGFLGQLLVQNQARPDEAPRATIERLTGIDIAPEDCAGTCAMPAMHMAMPGMMQAGMTQAAPLPSHAPRHHHDGSCPLCPLLHIPAIILTGLAFLPLPPTGWMRPQCRPAQPRAPPASGSRLLPPSRAPPATA</sequence>
<keyword evidence="2" id="KW-0472">Membrane</keyword>
<evidence type="ECO:0000313" key="4">
    <source>
        <dbReference type="Proteomes" id="UP000550787"/>
    </source>
</evidence>
<name>A0A7W4NIN8_GLUDI</name>
<evidence type="ECO:0000256" key="2">
    <source>
        <dbReference type="SAM" id="Phobius"/>
    </source>
</evidence>
<dbReference type="OMA" id="CAYPEES"/>
<dbReference type="EMBL" id="JABEQG010000094">
    <property type="protein sequence ID" value="MBB2158459.1"/>
    <property type="molecule type" value="Genomic_DNA"/>
</dbReference>
<accession>A0A7W4NIN8</accession>
<keyword evidence="2" id="KW-1133">Transmembrane helix</keyword>
<comment type="caution">
    <text evidence="3">The sequence shown here is derived from an EMBL/GenBank/DDBJ whole genome shotgun (WGS) entry which is preliminary data.</text>
</comment>
<dbReference type="RefSeq" id="WP_012225057.1">
    <property type="nucleotide sequence ID" value="NZ_JABEQG010000094.1"/>
</dbReference>